<dbReference type="PANTHER" id="PTHR43404">
    <property type="entry name" value="LIPOPOLYSACCHARIDE CHOLINEPHOSPHOTRANSFERASE LICD"/>
    <property type="match status" value="1"/>
</dbReference>
<dbReference type="OrthoDB" id="9786100at2"/>
<dbReference type="STRING" id="1796646.A4V02_13530"/>
<dbReference type="Pfam" id="PF04991">
    <property type="entry name" value="LicD"/>
    <property type="match status" value="1"/>
</dbReference>
<sequence>MIDEATQKALRAAYNPDGSDLRRHQLVMLDMLIWLDRLCVRHAIPYWLSSGTLLGAVRHGGFIPWDDDVDIELMLPDYLRLIKAIAQEAPAAGYALQTSDTDPEFLFPFAKLRDTHTNIAEADGLDSLQAFHGAYIDIFPLAPSASRRLHRLGSKLIGTELKMRVARPGLRRCMAPLRFALKHIAYPALRLLSATGAGATHRHLIPSYFSAPRIAGECLPTGRISFEGHTFGAPHSPDLYLRRLFGDNYTSLPSTIHTHLATDSNTPASPINKQ</sequence>
<reference evidence="3" key="1">
    <citation type="submission" date="2016-04" db="EMBL/GenBank/DDBJ databases">
        <title>Complete Genome Sequences of Twelve Strains of a Stable Defined Moderately Diverse Mouse Microbiota 2 (sDMDMm2).</title>
        <authorList>
            <person name="Uchimura Y."/>
            <person name="Wyss M."/>
            <person name="Brugiroux S."/>
            <person name="Limenitakis J.P."/>
            <person name="Stecher B."/>
            <person name="McCoy K.D."/>
            <person name="Macpherson A.J."/>
        </authorList>
    </citation>
    <scope>NUCLEOTIDE SEQUENCE [LARGE SCALE GENOMIC DNA]</scope>
    <source>
        <strain evidence="3">YL27</strain>
    </source>
</reference>
<dbReference type="InterPro" id="IPR052942">
    <property type="entry name" value="LPS_cholinephosphotransferase"/>
</dbReference>
<evidence type="ECO:0000313" key="2">
    <source>
        <dbReference type="EMBL" id="ANU64639.1"/>
    </source>
</evidence>
<keyword evidence="3" id="KW-1185">Reference proteome</keyword>
<dbReference type="KEGG" id="pary:A4V02_13530"/>
<dbReference type="RefSeq" id="WP_068961913.1">
    <property type="nucleotide sequence ID" value="NZ_CAJTAP010000034.1"/>
</dbReference>
<evidence type="ECO:0000259" key="1">
    <source>
        <dbReference type="Pfam" id="PF04991"/>
    </source>
</evidence>
<dbReference type="Proteomes" id="UP000186351">
    <property type="component" value="Chromosome"/>
</dbReference>
<dbReference type="GO" id="GO:0009100">
    <property type="term" value="P:glycoprotein metabolic process"/>
    <property type="evidence" value="ECO:0007669"/>
    <property type="project" value="UniProtKB-ARBA"/>
</dbReference>
<organism evidence="2 3">
    <name type="scientific">Muribaculum intestinale</name>
    <dbReference type="NCBI Taxonomy" id="1796646"/>
    <lineage>
        <taxon>Bacteria</taxon>
        <taxon>Pseudomonadati</taxon>
        <taxon>Bacteroidota</taxon>
        <taxon>Bacteroidia</taxon>
        <taxon>Bacteroidales</taxon>
        <taxon>Muribaculaceae</taxon>
        <taxon>Muribaculum</taxon>
    </lineage>
</organism>
<evidence type="ECO:0000313" key="3">
    <source>
        <dbReference type="Proteomes" id="UP000186351"/>
    </source>
</evidence>
<gene>
    <name evidence="2" type="ORF">A4V02_13530</name>
</gene>
<proteinExistence type="predicted"/>
<dbReference type="InterPro" id="IPR007074">
    <property type="entry name" value="LicD/FKTN/FKRP_NTP_transf"/>
</dbReference>
<dbReference type="EMBL" id="CP015402">
    <property type="protein sequence ID" value="ANU64639.1"/>
    <property type="molecule type" value="Genomic_DNA"/>
</dbReference>
<dbReference type="GeneID" id="65537896"/>
<dbReference type="AlphaFoldDB" id="A0A1B1SCV5"/>
<feature type="domain" description="LicD/FKTN/FKRP nucleotidyltransferase" evidence="1">
    <location>
        <begin position="39"/>
        <end position="149"/>
    </location>
</feature>
<accession>A0A1B1SCV5</accession>
<dbReference type="PANTHER" id="PTHR43404:SF2">
    <property type="entry name" value="LIPOPOLYSACCHARIDE CHOLINEPHOSPHOTRANSFERASE LICD"/>
    <property type="match status" value="1"/>
</dbReference>
<protein>
    <submittedName>
        <fullName evidence="2">LicD family protein</fullName>
    </submittedName>
</protein>
<name>A0A1B1SCV5_9BACT</name>
<accession>A0A1Z2XFN3</accession>